<comment type="function">
    <text evidence="4">CRISPR (clustered regularly interspaced short palindromic repeat), is an adaptive immune system that provides protection against mobile genetic elements (viruses, transposable elements and conjugative plasmids). CRISPR clusters contain sequences complementary to antecedent mobile elements and target invading nucleic acids. CRISPR clusters are transcribed and processed into CRISPR RNA (crRNA).</text>
</comment>
<dbReference type="InterPro" id="IPR045747">
    <property type="entry name" value="CRISPR-assoc_prot_Cas6_N_sf"/>
</dbReference>
<gene>
    <name evidence="7" type="ORF">MBAV_004445</name>
</gene>
<dbReference type="InterPro" id="IPR049435">
    <property type="entry name" value="Cas_Cas6_C"/>
</dbReference>
<dbReference type="Pfam" id="PF01881">
    <property type="entry name" value="Cas_Cas6_C"/>
    <property type="match status" value="1"/>
</dbReference>
<feature type="domain" description="CRISPR associated protein Cas6 C-terminal" evidence="6">
    <location>
        <begin position="124"/>
        <end position="248"/>
    </location>
</feature>
<dbReference type="Gene3D" id="3.30.70.1900">
    <property type="match status" value="1"/>
</dbReference>
<name>A0A0F3GN98_9BACT</name>
<dbReference type="GO" id="GO:0016788">
    <property type="term" value="F:hydrolase activity, acting on ester bonds"/>
    <property type="evidence" value="ECO:0007669"/>
    <property type="project" value="InterPro"/>
</dbReference>
<dbReference type="GO" id="GO:0051607">
    <property type="term" value="P:defense response to virus"/>
    <property type="evidence" value="ECO:0007669"/>
    <property type="project" value="UniProtKB-KW"/>
</dbReference>
<dbReference type="Proteomes" id="UP000033423">
    <property type="component" value="Unassembled WGS sequence"/>
</dbReference>
<dbReference type="PANTHER" id="PTHR36984:SF1">
    <property type="entry name" value="CRISPR-ASSOCIATED ENDORIBONUCLEASE CAS6 1"/>
    <property type="match status" value="1"/>
</dbReference>
<dbReference type="InterPro" id="IPR010156">
    <property type="entry name" value="CRISPR-assoc_prot_Cas6"/>
</dbReference>
<comment type="caution">
    <text evidence="7">The sequence shown here is derived from an EMBL/GenBank/DDBJ whole genome shotgun (WGS) entry which is preliminary data.</text>
</comment>
<dbReference type="GO" id="GO:0003723">
    <property type="term" value="F:RNA binding"/>
    <property type="evidence" value="ECO:0007669"/>
    <property type="project" value="UniProtKB-KW"/>
</dbReference>
<dbReference type="CDD" id="cd21140">
    <property type="entry name" value="Cas6_I-like"/>
    <property type="match status" value="1"/>
</dbReference>
<dbReference type="NCBIfam" id="TIGR01877">
    <property type="entry name" value="cas_cas6"/>
    <property type="match status" value="1"/>
</dbReference>
<protein>
    <recommendedName>
        <fullName evidence="4">CRISPR-associated endoribonuclease</fullName>
    </recommendedName>
</protein>
<dbReference type="AlphaFoldDB" id="A0A0F3GN98"/>
<evidence type="ECO:0000313" key="7">
    <source>
        <dbReference type="EMBL" id="KJU83361.1"/>
    </source>
</evidence>
<keyword evidence="2" id="KW-0694">RNA-binding</keyword>
<keyword evidence="3" id="KW-0051">Antiviral defense</keyword>
<dbReference type="Pfam" id="PF21350">
    <property type="entry name" value="Cas6_I-A"/>
    <property type="match status" value="1"/>
</dbReference>
<comment type="similarity">
    <text evidence="1 4">Belongs to the CRISPR-associated protein Cas6/Cse3/CasE family.</text>
</comment>
<dbReference type="PIRSF" id="PIRSF005054">
    <property type="entry name" value="PF1131"/>
    <property type="match status" value="1"/>
</dbReference>
<evidence type="ECO:0000259" key="6">
    <source>
        <dbReference type="Pfam" id="PF01881"/>
    </source>
</evidence>
<keyword evidence="8" id="KW-1185">Reference proteome</keyword>
<proteinExistence type="inferred from homology"/>
<evidence type="ECO:0000256" key="1">
    <source>
        <dbReference type="ARBA" id="ARBA00005937"/>
    </source>
</evidence>
<evidence type="ECO:0000256" key="4">
    <source>
        <dbReference type="PIRNR" id="PIRNR005054"/>
    </source>
</evidence>
<organism evidence="7 8">
    <name type="scientific">Candidatus Magnetobacterium bavaricum</name>
    <dbReference type="NCBI Taxonomy" id="29290"/>
    <lineage>
        <taxon>Bacteria</taxon>
        <taxon>Pseudomonadati</taxon>
        <taxon>Nitrospirota</taxon>
        <taxon>Thermodesulfovibrionia</taxon>
        <taxon>Thermodesulfovibrionales</taxon>
        <taxon>Candidatus Magnetobacteriaceae</taxon>
        <taxon>Candidatus Magnetobacterium</taxon>
    </lineage>
</organism>
<evidence type="ECO:0000256" key="2">
    <source>
        <dbReference type="ARBA" id="ARBA00022884"/>
    </source>
</evidence>
<feature type="site" description="Transition state stabilizer" evidence="5">
    <location>
        <position position="56"/>
    </location>
</feature>
<dbReference type="PANTHER" id="PTHR36984">
    <property type="entry name" value="CRISPR-ASSOCIATED ENDORIBONUCLEASE CAS6 1"/>
    <property type="match status" value="1"/>
</dbReference>
<dbReference type="Gene3D" id="3.30.70.1890">
    <property type="match status" value="1"/>
</dbReference>
<accession>A0A0F3GN98</accession>
<reference evidence="7 8" key="1">
    <citation type="submission" date="2015-02" db="EMBL/GenBank/DDBJ databases">
        <title>Single-cell genomics of uncultivated deep-branching MTB reveals a conserved set of magnetosome genes.</title>
        <authorList>
            <person name="Kolinko S."/>
            <person name="Richter M."/>
            <person name="Glockner F.O."/>
            <person name="Brachmann A."/>
            <person name="Schuler D."/>
        </authorList>
    </citation>
    <scope>NUCLEOTIDE SEQUENCE [LARGE SCALE GENOMIC DNA]</scope>
    <source>
        <strain evidence="7">TM-1</strain>
    </source>
</reference>
<evidence type="ECO:0000313" key="8">
    <source>
        <dbReference type="Proteomes" id="UP000033423"/>
    </source>
</evidence>
<dbReference type="EMBL" id="LACI01001935">
    <property type="protein sequence ID" value="KJU83361.1"/>
    <property type="molecule type" value="Genomic_DNA"/>
</dbReference>
<evidence type="ECO:0000256" key="5">
    <source>
        <dbReference type="PIRSR" id="PIRSR005054-1"/>
    </source>
</evidence>
<sequence>MRIRLVLYNKVANAGIPINYNHFLAAAIYRILRERSLGTPTLPTKMAGQETRRRFKMFTFSHLKFESYRIEQERISFDEGHIHWYISSPVNSFLIEIAQRAAKLNTLLLAGARFEIDKVEILKEVNFSREMNFAAISPITVTANPNNPNPHYIRHTELGFAEAVRDNLIKKHMIIYNTNPKDDTLSFTFDQEYVRKRAGKIQKKINFLSMEIIGFIAPFKVKGSPELIKLGYDAGFGEKGNMGFGMVKEIKK</sequence>
<evidence type="ECO:0000256" key="3">
    <source>
        <dbReference type="ARBA" id="ARBA00023118"/>
    </source>
</evidence>